<evidence type="ECO:0000259" key="3">
    <source>
        <dbReference type="PROSITE" id="PS51123"/>
    </source>
</evidence>
<dbReference type="EMBL" id="QFYP01000001">
    <property type="protein sequence ID" value="RAK58552.1"/>
    <property type="molecule type" value="Genomic_DNA"/>
</dbReference>
<evidence type="ECO:0000256" key="2">
    <source>
        <dbReference type="SAM" id="MobiDB-lite"/>
    </source>
</evidence>
<keyword evidence="1" id="KW-0472">Membrane</keyword>
<sequence>MVNASRPHRPSRQRRLMDARGRSRAAGRIALTAGLVLATAGLGGCLTPRARPQPSQAILDARAHRDVPPATACAAQPLASVSPAEVNFGFAETSLPGAAPAALAPAIAWLVCHPGVPIVILPDADNHGAPEAQAALAKSRAETVRQYLLTQGVAPAQLQILPLAAAEPAGDHVLIRAIGRRW</sequence>
<dbReference type="Proteomes" id="UP000249842">
    <property type="component" value="Unassembled WGS sequence"/>
</dbReference>
<dbReference type="SUPFAM" id="SSF103088">
    <property type="entry name" value="OmpA-like"/>
    <property type="match status" value="1"/>
</dbReference>
<comment type="caution">
    <text evidence="4">The sequence shown here is derived from an EMBL/GenBank/DDBJ whole genome shotgun (WGS) entry which is preliminary data.</text>
</comment>
<organism evidence="4 5">
    <name type="scientific">Phenylobacterium hankyongense</name>
    <dbReference type="NCBI Taxonomy" id="1813876"/>
    <lineage>
        <taxon>Bacteria</taxon>
        <taxon>Pseudomonadati</taxon>
        <taxon>Pseudomonadota</taxon>
        <taxon>Alphaproteobacteria</taxon>
        <taxon>Caulobacterales</taxon>
        <taxon>Caulobacteraceae</taxon>
        <taxon>Phenylobacterium</taxon>
    </lineage>
</organism>
<evidence type="ECO:0000256" key="1">
    <source>
        <dbReference type="PROSITE-ProRule" id="PRU00473"/>
    </source>
</evidence>
<feature type="compositionally biased region" description="Basic residues" evidence="2">
    <location>
        <begin position="1"/>
        <end position="14"/>
    </location>
</feature>
<keyword evidence="5" id="KW-1185">Reference proteome</keyword>
<dbReference type="Gene3D" id="3.30.1330.60">
    <property type="entry name" value="OmpA-like domain"/>
    <property type="match status" value="1"/>
</dbReference>
<gene>
    <name evidence="4" type="ORF">DJ021_01435</name>
</gene>
<accession>A0A328ATT9</accession>
<feature type="region of interest" description="Disordered" evidence="2">
    <location>
        <begin position="1"/>
        <end position="21"/>
    </location>
</feature>
<dbReference type="InterPro" id="IPR036737">
    <property type="entry name" value="OmpA-like_sf"/>
</dbReference>
<dbReference type="PROSITE" id="PS51123">
    <property type="entry name" value="OMPA_2"/>
    <property type="match status" value="1"/>
</dbReference>
<evidence type="ECO:0000313" key="4">
    <source>
        <dbReference type="EMBL" id="RAK58552.1"/>
    </source>
</evidence>
<dbReference type="AlphaFoldDB" id="A0A328ATT9"/>
<reference evidence="5" key="1">
    <citation type="submission" date="2018-05" db="EMBL/GenBank/DDBJ databases">
        <authorList>
            <person name="Li X."/>
        </authorList>
    </citation>
    <scope>NUCLEOTIDE SEQUENCE [LARGE SCALE GENOMIC DNA]</scope>
    <source>
        <strain evidence="5">HKS-05</strain>
    </source>
</reference>
<dbReference type="InterPro" id="IPR006665">
    <property type="entry name" value="OmpA-like"/>
</dbReference>
<protein>
    <recommendedName>
        <fullName evidence="3">OmpA-like domain-containing protein</fullName>
    </recommendedName>
</protein>
<name>A0A328ATT9_9CAUL</name>
<dbReference type="Pfam" id="PF00691">
    <property type="entry name" value="OmpA"/>
    <property type="match status" value="1"/>
</dbReference>
<proteinExistence type="predicted"/>
<feature type="domain" description="OmpA-like" evidence="3">
    <location>
        <begin position="75"/>
        <end position="182"/>
    </location>
</feature>
<evidence type="ECO:0000313" key="5">
    <source>
        <dbReference type="Proteomes" id="UP000249842"/>
    </source>
</evidence>
<dbReference type="GO" id="GO:0016020">
    <property type="term" value="C:membrane"/>
    <property type="evidence" value="ECO:0007669"/>
    <property type="project" value="UniProtKB-UniRule"/>
</dbReference>